<accession>A0ABU1A6C5</accession>
<dbReference type="Proteomes" id="UP001230915">
    <property type="component" value="Unassembled WGS sequence"/>
</dbReference>
<sequence>MKLIPLQYIVFMLIGFPFTGIAQDLIPPQPIENEIISFGWESFTEEFSTQNNKSSFSMLAEASKKESIEMDFGFTAKQINSTSQWNHFSIHRDTREIQLLKRLDPNRNYPNHAIYRSNLSCQPYPLIEVNIFKDVSFGI</sequence>
<evidence type="ECO:0000313" key="2">
    <source>
        <dbReference type="Proteomes" id="UP001230915"/>
    </source>
</evidence>
<organism evidence="1 2">
    <name type="scientific">Mesonia profundi</name>
    <dbReference type="NCBI Taxonomy" id="3070998"/>
    <lineage>
        <taxon>Bacteria</taxon>
        <taxon>Pseudomonadati</taxon>
        <taxon>Bacteroidota</taxon>
        <taxon>Flavobacteriia</taxon>
        <taxon>Flavobacteriales</taxon>
        <taxon>Flavobacteriaceae</taxon>
        <taxon>Mesonia</taxon>
    </lineage>
</organism>
<dbReference type="RefSeq" id="WP_308865675.1">
    <property type="nucleotide sequence ID" value="NZ_JAVHUL010000064.1"/>
</dbReference>
<dbReference type="EMBL" id="JAVHUL010000064">
    <property type="protein sequence ID" value="MDQ7918673.1"/>
    <property type="molecule type" value="Genomic_DNA"/>
</dbReference>
<gene>
    <name evidence="1" type="ORF">RBU60_13930</name>
</gene>
<comment type="caution">
    <text evidence="1">The sequence shown here is derived from an EMBL/GenBank/DDBJ whole genome shotgun (WGS) entry which is preliminary data.</text>
</comment>
<evidence type="ECO:0000313" key="1">
    <source>
        <dbReference type="EMBL" id="MDQ7918673.1"/>
    </source>
</evidence>
<reference evidence="1 2" key="1">
    <citation type="submission" date="2023-08" db="EMBL/GenBank/DDBJ databases">
        <title>Mesonia sp. MT50, isolated from deep-sea sediment of the Mariana Trench.</title>
        <authorList>
            <person name="Fu H."/>
        </authorList>
    </citation>
    <scope>NUCLEOTIDE SEQUENCE [LARGE SCALE GENOMIC DNA]</scope>
    <source>
        <strain evidence="1 2">MT50</strain>
    </source>
</reference>
<protein>
    <submittedName>
        <fullName evidence="1">Uncharacterized protein</fullName>
    </submittedName>
</protein>
<name>A0ABU1A6C5_9FLAO</name>
<proteinExistence type="predicted"/>
<keyword evidence="2" id="KW-1185">Reference proteome</keyword>